<comment type="catalytic activity">
    <reaction evidence="7">
        <text>acetylcholine + H2O = choline + acetate + H(+)</text>
        <dbReference type="Rhea" id="RHEA:17561"/>
        <dbReference type="ChEBI" id="CHEBI:15354"/>
        <dbReference type="ChEBI" id="CHEBI:15355"/>
        <dbReference type="ChEBI" id="CHEBI:15377"/>
        <dbReference type="ChEBI" id="CHEBI:15378"/>
        <dbReference type="ChEBI" id="CHEBI:30089"/>
        <dbReference type="EC" id="3.1.1.7"/>
    </reaction>
</comment>
<dbReference type="PROSITE" id="PS00122">
    <property type="entry name" value="CARBOXYLESTERASE_B_1"/>
    <property type="match status" value="1"/>
</dbReference>
<dbReference type="InterPro" id="IPR000997">
    <property type="entry name" value="Cholinesterase"/>
</dbReference>
<dbReference type="KEGG" id="dpte:113795994"/>
<dbReference type="EC" id="3.1.1.-" evidence="9"/>
<keyword evidence="5" id="KW-1015">Disulfide bond</keyword>
<dbReference type="PROSITE" id="PS00941">
    <property type="entry name" value="CARBOXYLESTERASE_B_2"/>
    <property type="match status" value="1"/>
</dbReference>
<evidence type="ECO:0000256" key="1">
    <source>
        <dbReference type="ARBA" id="ARBA00005964"/>
    </source>
</evidence>
<evidence type="ECO:0000256" key="8">
    <source>
        <dbReference type="PIRSR" id="PIRSR600997-1"/>
    </source>
</evidence>
<evidence type="ECO:0000256" key="9">
    <source>
        <dbReference type="RuleBase" id="RU361235"/>
    </source>
</evidence>
<keyword evidence="2" id="KW-0719">Serine esterase</keyword>
<dbReference type="Gene3D" id="3.40.50.1820">
    <property type="entry name" value="alpha/beta hydrolase"/>
    <property type="match status" value="1"/>
</dbReference>
<dbReference type="GO" id="GO:0006581">
    <property type="term" value="P:acetylcholine catabolic process"/>
    <property type="evidence" value="ECO:0007669"/>
    <property type="project" value="TreeGrafter"/>
</dbReference>
<evidence type="ECO:0000256" key="3">
    <source>
        <dbReference type="ARBA" id="ARBA00022801"/>
    </source>
</evidence>
<dbReference type="OrthoDB" id="6508443at2759"/>
<evidence type="ECO:0000313" key="11">
    <source>
        <dbReference type="Proteomes" id="UP000515146"/>
    </source>
</evidence>
<keyword evidence="6" id="KW-0325">Glycoprotein</keyword>
<evidence type="ECO:0000256" key="2">
    <source>
        <dbReference type="ARBA" id="ARBA00022487"/>
    </source>
</evidence>
<keyword evidence="4" id="KW-0531">Neurotransmitter degradation</keyword>
<protein>
    <recommendedName>
        <fullName evidence="9">Carboxylic ester hydrolase</fullName>
        <ecNumber evidence="9">3.1.1.-</ecNumber>
    </recommendedName>
</protein>
<evidence type="ECO:0000256" key="7">
    <source>
        <dbReference type="ARBA" id="ARBA00048484"/>
    </source>
</evidence>
<proteinExistence type="inferred from homology"/>
<dbReference type="GO" id="GO:0019695">
    <property type="term" value="P:choline metabolic process"/>
    <property type="evidence" value="ECO:0007669"/>
    <property type="project" value="TreeGrafter"/>
</dbReference>
<dbReference type="RefSeq" id="XP_027202038.1">
    <property type="nucleotide sequence ID" value="XM_027346237.1"/>
</dbReference>
<comment type="similarity">
    <text evidence="1 9">Belongs to the type-B carboxylesterase/lipase family.</text>
</comment>
<dbReference type="Proteomes" id="UP000515146">
    <property type="component" value="Unplaced"/>
</dbReference>
<dbReference type="SUPFAM" id="SSF53474">
    <property type="entry name" value="alpha/beta-Hydrolases"/>
    <property type="match status" value="1"/>
</dbReference>
<feature type="domain" description="Carboxylesterase type B" evidence="10">
    <location>
        <begin position="39"/>
        <end position="549"/>
    </location>
</feature>
<dbReference type="InterPro" id="IPR029058">
    <property type="entry name" value="AB_hydrolase_fold"/>
</dbReference>
<dbReference type="InterPro" id="IPR019819">
    <property type="entry name" value="Carboxylesterase_B_CS"/>
</dbReference>
<accession>A0A6P6Y9A7</accession>
<dbReference type="InterPro" id="IPR019826">
    <property type="entry name" value="Carboxylesterase_B_AS"/>
</dbReference>
<feature type="active site" description="Acyl-ester intermediate" evidence="8">
    <location>
        <position position="231"/>
    </location>
</feature>
<dbReference type="OMA" id="NIEWKSA"/>
<dbReference type="GO" id="GO:0005615">
    <property type="term" value="C:extracellular space"/>
    <property type="evidence" value="ECO:0007669"/>
    <property type="project" value="TreeGrafter"/>
</dbReference>
<feature type="active site" description="Charge relay system" evidence="8">
    <location>
        <position position="475"/>
    </location>
</feature>
<keyword evidence="3 9" id="KW-0378">Hydrolase</keyword>
<dbReference type="InterPro" id="IPR002018">
    <property type="entry name" value="CarbesteraseB"/>
</dbReference>
<name>A0A6P6Y9A7_DERPT</name>
<dbReference type="InParanoid" id="A0A6P6Y9A7"/>
<gene>
    <name evidence="12" type="primary">LOC113795994</name>
</gene>
<feature type="active site" description="Charge relay system" evidence="8">
    <location>
        <position position="355"/>
    </location>
</feature>
<dbReference type="Pfam" id="PF00135">
    <property type="entry name" value="COesterase"/>
    <property type="match status" value="1"/>
</dbReference>
<dbReference type="PANTHER" id="PTHR43918">
    <property type="entry name" value="ACETYLCHOLINESTERASE"/>
    <property type="match status" value="1"/>
</dbReference>
<dbReference type="GO" id="GO:0003990">
    <property type="term" value="F:acetylcholinesterase activity"/>
    <property type="evidence" value="ECO:0007669"/>
    <property type="project" value="UniProtKB-EC"/>
</dbReference>
<evidence type="ECO:0000313" key="12">
    <source>
        <dbReference type="RefSeq" id="XP_027202038.1"/>
    </source>
</evidence>
<dbReference type="FunCoup" id="A0A6P6Y9A7">
    <property type="interactions" value="2"/>
</dbReference>
<evidence type="ECO:0000256" key="6">
    <source>
        <dbReference type="ARBA" id="ARBA00023180"/>
    </source>
</evidence>
<organism evidence="11 12">
    <name type="scientific">Dermatophagoides pteronyssinus</name>
    <name type="common">European house dust mite</name>
    <dbReference type="NCBI Taxonomy" id="6956"/>
    <lineage>
        <taxon>Eukaryota</taxon>
        <taxon>Metazoa</taxon>
        <taxon>Ecdysozoa</taxon>
        <taxon>Arthropoda</taxon>
        <taxon>Chelicerata</taxon>
        <taxon>Arachnida</taxon>
        <taxon>Acari</taxon>
        <taxon>Acariformes</taxon>
        <taxon>Sarcoptiformes</taxon>
        <taxon>Astigmata</taxon>
        <taxon>Psoroptidia</taxon>
        <taxon>Analgoidea</taxon>
        <taxon>Pyroglyphidae</taxon>
        <taxon>Dermatophagoidinae</taxon>
        <taxon>Dermatophagoides</taxon>
    </lineage>
</organism>
<dbReference type="AlphaFoldDB" id="A0A6P6Y9A7"/>
<sequence length="571" mass="63959">MNIFFLPVIITIKIMMMKLFQITFVVFIFCQSILADDQAPIVDTKNGKIRGYTTTLQYNDVKLFVYEGIPYGKPPVGERRFLPSEPIDKWDGIYNAHGYRNACMHSMLIVPDNEIPETKHQSEDCLFLSVYRPAKKTDEKLPVMYWIHGGGFETGTIFSIAYDPSYLAGVGNVIVVAVNYRLAAFGFLYADDEDAPGNAGLYDQLLGLKWTRDNIEQFGGDPDQITIFGESAGSMSVSSHLLSPLTKGLFKRAIMQSGTVNSWMGSNSKTESLKKTKMLANALHCSTDDVKQMLKCMRNASAEAIVESNKYGRNVGLVLTPVHDSEYIPKNPIEAVKNGEFHREIELLFGVNRNEGTVFAAAIFPKLLSPTIKNPQFTRMHAQTLIELLFGIFKISDPKAVAEFYLKNVSDSDVDGLRGAVGAAFGDYHLTCPSIFFGETFAKHSDSNNVFGYHLVHKPSMSGLLECVGYMGVCHADDLVFLFGFPIELRGTVYSEEDYYLSLDMINAWSNFARYGQPGKFAGMEWQPTLPTKSSNSSARVLQIDVRGKQQMIDNHFVPVCENFWRQRIFV</sequence>
<evidence type="ECO:0000256" key="5">
    <source>
        <dbReference type="ARBA" id="ARBA00023157"/>
    </source>
</evidence>
<dbReference type="InterPro" id="IPR050654">
    <property type="entry name" value="AChE-related_enzymes"/>
</dbReference>
<evidence type="ECO:0000256" key="4">
    <source>
        <dbReference type="ARBA" id="ARBA00022867"/>
    </source>
</evidence>
<keyword evidence="11" id="KW-1185">Reference proteome</keyword>
<dbReference type="GO" id="GO:0005886">
    <property type="term" value="C:plasma membrane"/>
    <property type="evidence" value="ECO:0007669"/>
    <property type="project" value="TreeGrafter"/>
</dbReference>
<evidence type="ECO:0000259" key="10">
    <source>
        <dbReference type="Pfam" id="PF00135"/>
    </source>
</evidence>
<reference evidence="12" key="1">
    <citation type="submission" date="2025-08" db="UniProtKB">
        <authorList>
            <consortium name="RefSeq"/>
        </authorList>
    </citation>
    <scope>IDENTIFICATION</scope>
    <source>
        <strain evidence="12">Airmid</strain>
    </source>
</reference>
<dbReference type="PANTHER" id="PTHR43918:SF4">
    <property type="entry name" value="CARBOXYLIC ESTER HYDROLASE"/>
    <property type="match status" value="1"/>
</dbReference>
<dbReference type="PRINTS" id="PR00878">
    <property type="entry name" value="CHOLNESTRASE"/>
</dbReference>